<dbReference type="AlphaFoldDB" id="M7NGM4"/>
<dbReference type="EMBL" id="AODQ01000159">
    <property type="protein sequence ID" value="EMR00985.1"/>
    <property type="molecule type" value="Genomic_DNA"/>
</dbReference>
<dbReference type="Proteomes" id="UP000011910">
    <property type="component" value="Unassembled WGS sequence"/>
</dbReference>
<evidence type="ECO:0000313" key="2">
    <source>
        <dbReference type="Proteomes" id="UP000011910"/>
    </source>
</evidence>
<evidence type="ECO:0000313" key="1">
    <source>
        <dbReference type="EMBL" id="EMR00985.1"/>
    </source>
</evidence>
<sequence>MFIATLLLSCEKNPCRANKDEQTIYHIPLDFTVIDENTSVNLLTLVGGPYWGKFSVTDDKGQDVVIYESREGFIQFYPIIRGEEDFQNENIKTYYLHFGQDQTDTLRMKYYLKQSPCLYHEYRDLQIFYNDSLYLNSYSGDRPTTLYFYTTIQK</sequence>
<proteinExistence type="predicted"/>
<name>M7NGM4_9BACT</name>
<protein>
    <submittedName>
        <fullName evidence="1">Uncharacterized protein</fullName>
    </submittedName>
</protein>
<reference evidence="1 2" key="1">
    <citation type="journal article" date="2013" name="Genome Announc.">
        <title>Draft Genome Sequence of Cesiribacter andamanensis Strain AMV16T, Isolated from a Soil Sample from a Mud Volcano in the Andaman Islands, India.</title>
        <authorList>
            <person name="Shivaji S."/>
            <person name="Ara S."/>
            <person name="Begum Z."/>
            <person name="Srinivas T.N."/>
            <person name="Singh A."/>
            <person name="Kumar Pinnaka A."/>
        </authorList>
    </citation>
    <scope>NUCLEOTIDE SEQUENCE [LARGE SCALE GENOMIC DNA]</scope>
    <source>
        <strain evidence="1 2">AMV16</strain>
    </source>
</reference>
<organism evidence="1 2">
    <name type="scientific">Cesiribacter andamanensis AMV16</name>
    <dbReference type="NCBI Taxonomy" id="1279009"/>
    <lineage>
        <taxon>Bacteria</taxon>
        <taxon>Pseudomonadati</taxon>
        <taxon>Bacteroidota</taxon>
        <taxon>Cytophagia</taxon>
        <taxon>Cytophagales</taxon>
        <taxon>Cesiribacteraceae</taxon>
        <taxon>Cesiribacter</taxon>
    </lineage>
</organism>
<keyword evidence="2" id="KW-1185">Reference proteome</keyword>
<gene>
    <name evidence="1" type="ORF">ADICEAN_03898</name>
</gene>
<comment type="caution">
    <text evidence="1">The sequence shown here is derived from an EMBL/GenBank/DDBJ whole genome shotgun (WGS) entry which is preliminary data.</text>
</comment>
<dbReference type="RefSeq" id="WP_009197275.1">
    <property type="nucleotide sequence ID" value="NZ_AODQ01000159.1"/>
</dbReference>
<accession>M7NGM4</accession>